<dbReference type="Proteomes" id="UP000604825">
    <property type="component" value="Unassembled WGS sequence"/>
</dbReference>
<sequence>MKNTGRRDDGIAAAAFLIAVLLVGCLLTSVHCARVPTDVTGERAAEVTLGRPLPFCYKSCGNGRCDFCCASDYTPTFCWDSEAMCKHECHPPFHT</sequence>
<dbReference type="AlphaFoldDB" id="A0A811SAE3"/>
<accession>A0A811SAE3</accession>
<evidence type="ECO:0000313" key="3">
    <source>
        <dbReference type="Proteomes" id="UP000604825"/>
    </source>
</evidence>
<organism evidence="2 3">
    <name type="scientific">Miscanthus lutarioriparius</name>
    <dbReference type="NCBI Taxonomy" id="422564"/>
    <lineage>
        <taxon>Eukaryota</taxon>
        <taxon>Viridiplantae</taxon>
        <taxon>Streptophyta</taxon>
        <taxon>Embryophyta</taxon>
        <taxon>Tracheophyta</taxon>
        <taxon>Spermatophyta</taxon>
        <taxon>Magnoliopsida</taxon>
        <taxon>Liliopsida</taxon>
        <taxon>Poales</taxon>
        <taxon>Poaceae</taxon>
        <taxon>PACMAD clade</taxon>
        <taxon>Panicoideae</taxon>
        <taxon>Andropogonodae</taxon>
        <taxon>Andropogoneae</taxon>
        <taxon>Saccharinae</taxon>
        <taxon>Miscanthus</taxon>
    </lineage>
</organism>
<proteinExistence type="predicted"/>
<protein>
    <submittedName>
        <fullName evidence="2">Uncharacterized protein</fullName>
    </submittedName>
</protein>
<comment type="caution">
    <text evidence="2">The sequence shown here is derived from an EMBL/GenBank/DDBJ whole genome shotgun (WGS) entry which is preliminary data.</text>
</comment>
<evidence type="ECO:0000256" key="1">
    <source>
        <dbReference type="SAM" id="SignalP"/>
    </source>
</evidence>
<gene>
    <name evidence="2" type="ORF">NCGR_LOCUS63685</name>
</gene>
<name>A0A811SAE3_9POAL</name>
<feature type="signal peptide" evidence="1">
    <location>
        <begin position="1"/>
        <end position="32"/>
    </location>
</feature>
<keyword evidence="1" id="KW-0732">Signal</keyword>
<dbReference type="OrthoDB" id="676297at2759"/>
<dbReference type="PROSITE" id="PS51257">
    <property type="entry name" value="PROKAR_LIPOPROTEIN"/>
    <property type="match status" value="1"/>
</dbReference>
<keyword evidence="3" id="KW-1185">Reference proteome</keyword>
<reference evidence="2" key="1">
    <citation type="submission" date="2020-10" db="EMBL/GenBank/DDBJ databases">
        <authorList>
            <person name="Han B."/>
            <person name="Lu T."/>
            <person name="Zhao Q."/>
            <person name="Huang X."/>
            <person name="Zhao Y."/>
        </authorList>
    </citation>
    <scope>NUCLEOTIDE SEQUENCE</scope>
</reference>
<dbReference type="EMBL" id="CAJGYO010000019">
    <property type="protein sequence ID" value="CAD6339587.1"/>
    <property type="molecule type" value="Genomic_DNA"/>
</dbReference>
<feature type="chain" id="PRO_5032563684" evidence="1">
    <location>
        <begin position="33"/>
        <end position="95"/>
    </location>
</feature>
<evidence type="ECO:0000313" key="2">
    <source>
        <dbReference type="EMBL" id="CAD6339587.1"/>
    </source>
</evidence>